<keyword evidence="2" id="KW-0596">Phosphopantetheine</keyword>
<dbReference type="InterPro" id="IPR014030">
    <property type="entry name" value="Ketoacyl_synth_N"/>
</dbReference>
<feature type="domain" description="Carrier" evidence="9">
    <location>
        <begin position="802"/>
        <end position="877"/>
    </location>
</feature>
<dbReference type="InterPro" id="IPR020841">
    <property type="entry name" value="PKS_Beta-ketoAc_synthase_dom"/>
</dbReference>
<dbReference type="PROSITE" id="PS50075">
    <property type="entry name" value="CARRIER"/>
    <property type="match status" value="2"/>
</dbReference>
<feature type="domain" description="Carrier" evidence="9">
    <location>
        <begin position="1883"/>
        <end position="1958"/>
    </location>
</feature>
<dbReference type="PROSITE" id="PS52004">
    <property type="entry name" value="KS3_2"/>
    <property type="match status" value="1"/>
</dbReference>
<dbReference type="NCBIfam" id="TIGR01733">
    <property type="entry name" value="AA-adenyl-dom"/>
    <property type="match status" value="1"/>
</dbReference>
<keyword evidence="6" id="KW-0012">Acyltransferase</keyword>
<evidence type="ECO:0000259" key="10">
    <source>
        <dbReference type="PROSITE" id="PS52004"/>
    </source>
</evidence>
<reference evidence="11 12" key="1">
    <citation type="submission" date="2021-03" db="EMBL/GenBank/DDBJ databases">
        <title>Complete genome sequence of Streptomyces cyanogenus S136, producer of anticancer angucycline landomycin A.</title>
        <authorList>
            <person name="Hrab P."/>
            <person name="Ruckert C."/>
            <person name="Busche T."/>
            <person name="Ostash I."/>
            <person name="Kalinowski J."/>
            <person name="Fedorenko V."/>
            <person name="Yushchuk O."/>
            <person name="Ostash B."/>
        </authorList>
    </citation>
    <scope>NUCLEOTIDE SEQUENCE [LARGE SCALE GENOMIC DNA]</scope>
    <source>
        <strain evidence="11 12">S136</strain>
    </source>
</reference>
<gene>
    <name evidence="11" type="primary">srfAA</name>
    <name evidence="11" type="ORF">S1361_20320</name>
</gene>
<dbReference type="EMBL" id="CP071839">
    <property type="protein sequence ID" value="QTD99692.1"/>
    <property type="molecule type" value="Genomic_DNA"/>
</dbReference>
<dbReference type="SMART" id="SM00825">
    <property type="entry name" value="PKS_KS"/>
    <property type="match status" value="1"/>
</dbReference>
<evidence type="ECO:0000256" key="7">
    <source>
        <dbReference type="ARBA" id="ARBA00029443"/>
    </source>
</evidence>
<evidence type="ECO:0000259" key="9">
    <source>
        <dbReference type="PROSITE" id="PS50075"/>
    </source>
</evidence>
<keyword evidence="5" id="KW-0045">Antibiotic biosynthesis</keyword>
<feature type="compositionally biased region" description="Low complexity" evidence="8">
    <location>
        <begin position="879"/>
        <end position="889"/>
    </location>
</feature>
<dbReference type="CDD" id="cd19531">
    <property type="entry name" value="LCL_NRPS-like"/>
    <property type="match status" value="1"/>
</dbReference>
<sequence>MSEAAELPHDDVPAIAVTGLACRFPGADSAEEFWELLREGVDPREAVPEEDLRRAGRAWALSDPSYVAVRKRFADASLFDADYFGMSPAEAAVTDPQQRFLLETAVHALEDAGLVPASFPGRIGVYLGVNISDYLLQNVLAHPEAIEPLGFHRVLMGNDRGYTATQLSYRLGLTGPSLAVDCACSSSLAAVHHACRALMDYETDAAVVGGAAINPTDVGYAPVEGGISSPDGHCRPFSADARGTVFSSGAGLVVLRRLDEALEDGDRVLAVIRASGLNNDGSRKSGYTAPSMPGQAELIAEVHELAGVTADRISYVEAHATGTPLGDPIEVSALTEAFRRTTDAVGHCAIGSVKSNIGHLDSASGIAGLIKVVLSLRHRQLPATLGCERPNPHIDFDTSPFRVNTALRPWTGPRPLLAGVSSLGVGGTNVHLLVEEAPDAPGGPAGRPAAESRHLLLFSARSAASLDALEDAVRSRVAGSTPDDARDVAFTLATRRTLHPLRRGLLWRADGDPVPLDARYPESVPADRAPAVVLTDDVLPVEAVRPLLEGRPAYAAAVRRLTAQCPVPPTAPDADPLTHLQRTAPRAAAMVTALACAALWAEHGVRPGAVVATTGNRPAAAVISGVVADADAPRIVAALARGADPAQALSGVPLLTATIPWYDSDGAELCPAGRTPDAALLCGGVPADPGQRTLPPRLSVLLNPVPVTEPVPPMPSVFPEAVALTVPKDVRPGTEALLAALGQAWVMGLAEHPGRLALPDGSGRFTQVPSYPFERRRHWLEPRTQEQAAAPAAGSGGDSGEQTADALEQAARQIFAEATGRSGIDPADDLFSLGGDSLLATRIVAQARQRWGRRIPLGSFMEEPTPARLARLAAMTEPAATGGSASGATDPAQSGPAQSGPARAADPAPATSIQEAFLFLSEFEGAAEAFNVPVLADLRGPVDRGALRAALADLVARHETLRTVFRTTGGTPLQVVVDQAPMDVPEADVADDDALREAIAALLDTTIPTDRAPLCAARLFRMGPDRTVLALALHHLVADATSIGILLRDLYALYRARRDGGAPELPAIATLAARHARAEADWLTTAEADRQRAYWRRELADLPAPLELPGDRPRGARRSYHGDKLNFTLPSGTAQYVRALAAEESTTPFVVVLTAFSVLLSALSDQKDLLVGCPVSGRHRPETRDLIGNFVNTLPIRTTISAGQSFRSLLRDTARRVTGAMDHQELPFEVMARDAVRGPDGRGEASGVFQVLFNLLHPESMSPRPPTGVDVRPLPFERSTSPYELSLDWWIEDGVIGGRFIYDTDRFTRQTVDAWQRSFAFLLESLTRTPDTAVDSVAAEPPARAETTRTALTGPRVPVPDLPVHAVFAEHAARHPDREAVSDGRQTLTYGELARLSAGVADLVAAHGIGTGEPVGIALPRDARSVVALLGVLRAGATPVPLDLSYPRRRLAAVAEHCGTRLVLCDAAEEAEETDFVPEGVRRVALPPVSEMPARDGSAPGDRVALSVGAYLTYTSGTTGRPKGIHFPHGALANLIHWETDGYTRQRRWLQFASFGFDAAFHETFGALCSGGSVHIADEETRHDHDALAEFVRRHRVEKAILPVSLAHALATRFEKDPSPFASVREIATTGEQLRLSASMVAFFDKLGSCRLINNYGPAETHVVTSYTFTGPPQDWPRYAPIGRPVQNVTLGLESSDGLRAVPWGSVGELVIGGPCVATGYLGDPGLTKERFAVSADGVRQYRSGDRARLLSSGDVEFLGRRDQQVKIRGYRVEPGEIEVVIREDPGIADVALVVRGPEGDRRIDAYLVPVAGGEEIGPRTRRRLSEVLPPALVPSTFTVVDRLPVNANGKVDHALLPAPGTAGAGSGVRERRPEQAPSHGHGHDGEVLVPVLDAFRRVLDQPGLGPDDDFFEAGGHSLLATRLVHTVREELGVRLSVADFYASGTARDVADLVAGRRRLGAEHPEEELPPAATAAVLPPGLAALADRPGPDRQKTAVYDTGRRLDPQRLRDAVAVLLERQPALRLRVGESDRAEPADPAAVVADAVVRLRLPDDVPSGRVVDWLYEHGQAELIDPRTGPLVRVCTVDGPEGGTLLAVTVHLLALDGRGLDNLCRTLAEAYAQPTAPREADDGFLRYLAWRNALPGSRRHTEAVGLWRGLLAPLAGAPRPAVRPVREPGRRVWAPDALLQTALRARCAQQRITPFTLHLTAFGLALSRLGGAEAVCPAVPLDGRFLQRLDGSVGAFANIVPMPLAVPGDQPLGRILEGARQVVDQVLSVGAVPYADLAATHADLAGFDDLGVVFNYARDDEPLRFGTGTLREVGPDPLAPGRRLHMTVVDSRHSFRALLRHDAAAGDEGLLTLYRQALYGLVFDPEAAADSLDRRGAGG</sequence>
<evidence type="ECO:0000256" key="2">
    <source>
        <dbReference type="ARBA" id="ARBA00022450"/>
    </source>
</evidence>
<dbReference type="InterPro" id="IPR032821">
    <property type="entry name" value="PKS_assoc"/>
</dbReference>
<evidence type="ECO:0000256" key="3">
    <source>
        <dbReference type="ARBA" id="ARBA00022553"/>
    </source>
</evidence>
<dbReference type="PROSITE" id="PS00012">
    <property type="entry name" value="PHOSPHOPANTETHEINE"/>
    <property type="match status" value="2"/>
</dbReference>
<dbReference type="Pfam" id="PF00550">
    <property type="entry name" value="PP-binding"/>
    <property type="match status" value="2"/>
</dbReference>
<dbReference type="InterPro" id="IPR010071">
    <property type="entry name" value="AA_adenyl_dom"/>
</dbReference>
<keyword evidence="12" id="KW-1185">Reference proteome</keyword>
<evidence type="ECO:0000256" key="4">
    <source>
        <dbReference type="ARBA" id="ARBA00022679"/>
    </source>
</evidence>
<evidence type="ECO:0000256" key="1">
    <source>
        <dbReference type="ARBA" id="ARBA00001957"/>
    </source>
</evidence>
<dbReference type="Gene3D" id="1.10.1240.100">
    <property type="match status" value="1"/>
</dbReference>
<dbReference type="PROSITE" id="PS00606">
    <property type="entry name" value="KS3_1"/>
    <property type="match status" value="1"/>
</dbReference>
<feature type="region of interest" description="Disordered" evidence="8">
    <location>
        <begin position="784"/>
        <end position="803"/>
    </location>
</feature>
<name>A0ABX7TSH8_STRCY</name>
<evidence type="ECO:0000256" key="5">
    <source>
        <dbReference type="ARBA" id="ARBA00023194"/>
    </source>
</evidence>
<dbReference type="InterPro" id="IPR000873">
    <property type="entry name" value="AMP-dep_synth/lig_dom"/>
</dbReference>
<dbReference type="SUPFAM" id="SSF47336">
    <property type="entry name" value="ACP-like"/>
    <property type="match status" value="2"/>
</dbReference>
<feature type="region of interest" description="Disordered" evidence="8">
    <location>
        <begin position="876"/>
        <end position="908"/>
    </location>
</feature>
<dbReference type="Gene3D" id="1.10.1200.10">
    <property type="entry name" value="ACP-like"/>
    <property type="match status" value="1"/>
</dbReference>
<dbReference type="InterPro" id="IPR001242">
    <property type="entry name" value="Condensation_dom"/>
</dbReference>
<dbReference type="InterPro" id="IPR001227">
    <property type="entry name" value="Ac_transferase_dom_sf"/>
</dbReference>
<proteinExistence type="inferred from homology"/>
<dbReference type="Proteomes" id="UP000663908">
    <property type="component" value="Chromosome"/>
</dbReference>
<dbReference type="Gene3D" id="3.40.50.1820">
    <property type="entry name" value="alpha/beta hydrolase"/>
    <property type="match status" value="1"/>
</dbReference>
<dbReference type="SUPFAM" id="SSF56801">
    <property type="entry name" value="Acetyl-CoA synthetase-like"/>
    <property type="match status" value="1"/>
</dbReference>
<dbReference type="Gene3D" id="3.40.50.12780">
    <property type="entry name" value="N-terminal domain of ligase-like"/>
    <property type="match status" value="1"/>
</dbReference>
<dbReference type="InterPro" id="IPR045851">
    <property type="entry name" value="AMP-bd_C_sf"/>
</dbReference>
<dbReference type="InterPro" id="IPR020845">
    <property type="entry name" value="AMP-binding_CS"/>
</dbReference>
<dbReference type="PANTHER" id="PTHR45527">
    <property type="entry name" value="NONRIBOSOMAL PEPTIDE SYNTHETASE"/>
    <property type="match status" value="1"/>
</dbReference>
<dbReference type="InterPro" id="IPR023213">
    <property type="entry name" value="CAT-like_dom_sf"/>
</dbReference>
<dbReference type="CDD" id="cd00833">
    <property type="entry name" value="PKS"/>
    <property type="match status" value="1"/>
</dbReference>
<dbReference type="InterPro" id="IPR029058">
    <property type="entry name" value="AB_hydrolase_fold"/>
</dbReference>
<dbReference type="Pfam" id="PF00668">
    <property type="entry name" value="Condensation"/>
    <property type="match status" value="2"/>
</dbReference>
<dbReference type="InterPro" id="IPR036736">
    <property type="entry name" value="ACP-like_sf"/>
</dbReference>
<dbReference type="InterPro" id="IPR018201">
    <property type="entry name" value="Ketoacyl_synth_AS"/>
</dbReference>
<dbReference type="InterPro" id="IPR009081">
    <property type="entry name" value="PP-bd_ACP"/>
</dbReference>
<evidence type="ECO:0000256" key="8">
    <source>
        <dbReference type="SAM" id="MobiDB-lite"/>
    </source>
</evidence>
<feature type="region of interest" description="Disordered" evidence="8">
    <location>
        <begin position="1855"/>
        <end position="1886"/>
    </location>
</feature>
<dbReference type="InterPro" id="IPR014031">
    <property type="entry name" value="Ketoacyl_synth_C"/>
</dbReference>
<dbReference type="SUPFAM" id="SSF52777">
    <property type="entry name" value="CoA-dependent acyltransferases"/>
    <property type="match status" value="4"/>
</dbReference>
<evidence type="ECO:0000313" key="11">
    <source>
        <dbReference type="EMBL" id="QTD99692.1"/>
    </source>
</evidence>
<dbReference type="Pfam" id="PF00109">
    <property type="entry name" value="ketoacyl-synt"/>
    <property type="match status" value="1"/>
</dbReference>
<dbReference type="SUPFAM" id="SSF53901">
    <property type="entry name" value="Thiolase-like"/>
    <property type="match status" value="1"/>
</dbReference>
<organism evidence="11 12">
    <name type="scientific">Streptomyces cyanogenus</name>
    <dbReference type="NCBI Taxonomy" id="80860"/>
    <lineage>
        <taxon>Bacteria</taxon>
        <taxon>Bacillati</taxon>
        <taxon>Actinomycetota</taxon>
        <taxon>Actinomycetes</taxon>
        <taxon>Kitasatosporales</taxon>
        <taxon>Streptomycetaceae</taxon>
        <taxon>Streptomyces</taxon>
    </lineage>
</organism>
<evidence type="ECO:0000256" key="6">
    <source>
        <dbReference type="ARBA" id="ARBA00023315"/>
    </source>
</evidence>
<evidence type="ECO:0000313" key="12">
    <source>
        <dbReference type="Proteomes" id="UP000663908"/>
    </source>
</evidence>
<dbReference type="SMART" id="SM00823">
    <property type="entry name" value="PKS_PP"/>
    <property type="match status" value="2"/>
</dbReference>
<dbReference type="Gene3D" id="3.30.559.10">
    <property type="entry name" value="Chloramphenicol acetyltransferase-like domain"/>
    <property type="match status" value="2"/>
</dbReference>
<protein>
    <submittedName>
        <fullName evidence="11">Surfactin synthase subunit 1</fullName>
    </submittedName>
</protein>
<comment type="cofactor">
    <cofactor evidence="1">
        <name>pantetheine 4'-phosphate</name>
        <dbReference type="ChEBI" id="CHEBI:47942"/>
    </cofactor>
</comment>
<dbReference type="CDD" id="cd05930">
    <property type="entry name" value="A_NRPS"/>
    <property type="match status" value="1"/>
</dbReference>
<dbReference type="Gene3D" id="3.30.300.30">
    <property type="match status" value="1"/>
</dbReference>
<dbReference type="Pfam" id="PF02801">
    <property type="entry name" value="Ketoacyl-synt_C"/>
    <property type="match status" value="1"/>
</dbReference>
<dbReference type="InterPro" id="IPR020806">
    <property type="entry name" value="PKS_PP-bd"/>
</dbReference>
<dbReference type="InterPro" id="IPR016039">
    <property type="entry name" value="Thiolase-like"/>
</dbReference>
<dbReference type="RefSeq" id="WP_208033237.1">
    <property type="nucleotide sequence ID" value="NZ_CP071839.1"/>
</dbReference>
<dbReference type="InterPro" id="IPR006162">
    <property type="entry name" value="Ppantetheine_attach_site"/>
</dbReference>
<dbReference type="Gene3D" id="3.40.366.10">
    <property type="entry name" value="Malonyl-Coenzyme A Acyl Carrier Protein, domain 2"/>
    <property type="match status" value="1"/>
</dbReference>
<comment type="similarity">
    <text evidence="7">In the C-terminal section; belongs to the NRP synthetase family.</text>
</comment>
<keyword evidence="3" id="KW-0597">Phosphoprotein</keyword>
<dbReference type="Gene3D" id="3.40.47.10">
    <property type="match status" value="1"/>
</dbReference>
<dbReference type="InterPro" id="IPR042099">
    <property type="entry name" value="ANL_N_sf"/>
</dbReference>
<feature type="domain" description="Ketosynthase family 3 (KS3)" evidence="10">
    <location>
        <begin position="12"/>
        <end position="436"/>
    </location>
</feature>
<dbReference type="Gene3D" id="3.30.70.3290">
    <property type="match status" value="1"/>
</dbReference>
<dbReference type="Pfam" id="PF00501">
    <property type="entry name" value="AMP-binding"/>
    <property type="match status" value="1"/>
</dbReference>
<dbReference type="Gene3D" id="3.30.559.30">
    <property type="entry name" value="Nonribosomal peptide synthetase, condensation domain"/>
    <property type="match status" value="2"/>
</dbReference>
<dbReference type="PROSITE" id="PS00455">
    <property type="entry name" value="AMP_BINDING"/>
    <property type="match status" value="1"/>
</dbReference>
<dbReference type="Pfam" id="PF16197">
    <property type="entry name" value="KAsynt_C_assoc"/>
    <property type="match status" value="1"/>
</dbReference>
<dbReference type="PANTHER" id="PTHR45527:SF1">
    <property type="entry name" value="FATTY ACID SYNTHASE"/>
    <property type="match status" value="1"/>
</dbReference>
<accession>A0ABX7TSH8</accession>
<keyword evidence="4" id="KW-0808">Transferase</keyword>